<dbReference type="Gene3D" id="3.40.190.10">
    <property type="entry name" value="Periplasmic binding protein-like II"/>
    <property type="match status" value="1"/>
</dbReference>
<comment type="similarity">
    <text evidence="2">Belongs to the bacterial solute-binding protein 5 family.</text>
</comment>
<evidence type="ECO:0000256" key="5">
    <source>
        <dbReference type="SAM" id="SignalP"/>
    </source>
</evidence>
<dbReference type="InterPro" id="IPR000914">
    <property type="entry name" value="SBP_5_dom"/>
</dbReference>
<keyword evidence="8" id="KW-1185">Reference proteome</keyword>
<dbReference type="PANTHER" id="PTHR30290">
    <property type="entry name" value="PERIPLASMIC BINDING COMPONENT OF ABC TRANSPORTER"/>
    <property type="match status" value="1"/>
</dbReference>
<dbReference type="GO" id="GO:1904680">
    <property type="term" value="F:peptide transmembrane transporter activity"/>
    <property type="evidence" value="ECO:0007669"/>
    <property type="project" value="TreeGrafter"/>
</dbReference>
<gene>
    <name evidence="7" type="ORF">GR170_03330</name>
</gene>
<protein>
    <submittedName>
        <fullName evidence="7">Peptide ABC transporter substrate-binding protein</fullName>
    </submittedName>
</protein>
<dbReference type="InterPro" id="IPR039424">
    <property type="entry name" value="SBP_5"/>
</dbReference>
<dbReference type="Proteomes" id="UP000477911">
    <property type="component" value="Unassembled WGS sequence"/>
</dbReference>
<evidence type="ECO:0000256" key="1">
    <source>
        <dbReference type="ARBA" id="ARBA00004418"/>
    </source>
</evidence>
<comment type="subcellular location">
    <subcellularLocation>
        <location evidence="1">Periplasm</location>
    </subcellularLocation>
</comment>
<dbReference type="EMBL" id="WUMU01000003">
    <property type="protein sequence ID" value="MXN16854.1"/>
    <property type="molecule type" value="Genomic_DNA"/>
</dbReference>
<keyword evidence="3" id="KW-0813">Transport</keyword>
<dbReference type="GO" id="GO:0015833">
    <property type="term" value="P:peptide transport"/>
    <property type="evidence" value="ECO:0007669"/>
    <property type="project" value="TreeGrafter"/>
</dbReference>
<evidence type="ECO:0000256" key="4">
    <source>
        <dbReference type="ARBA" id="ARBA00022729"/>
    </source>
</evidence>
<dbReference type="InterPro" id="IPR030678">
    <property type="entry name" value="Peptide/Ni-bd"/>
</dbReference>
<dbReference type="PANTHER" id="PTHR30290:SF9">
    <property type="entry name" value="OLIGOPEPTIDE-BINDING PROTEIN APPA"/>
    <property type="match status" value="1"/>
</dbReference>
<dbReference type="GO" id="GO:0030288">
    <property type="term" value="C:outer membrane-bounded periplasmic space"/>
    <property type="evidence" value="ECO:0007669"/>
    <property type="project" value="UniProtKB-ARBA"/>
</dbReference>
<comment type="caution">
    <text evidence="7">The sequence shown here is derived from an EMBL/GenBank/DDBJ whole genome shotgun (WGS) entry which is preliminary data.</text>
</comment>
<feature type="domain" description="Solute-binding protein family 5" evidence="6">
    <location>
        <begin position="71"/>
        <end position="410"/>
    </location>
</feature>
<dbReference type="RefSeq" id="WP_160891613.1">
    <property type="nucleotide sequence ID" value="NZ_WUMU01000003.1"/>
</dbReference>
<organism evidence="7 8">
    <name type="scientific">Pseudooceanicola albus</name>
    <dbReference type="NCBI Taxonomy" id="2692189"/>
    <lineage>
        <taxon>Bacteria</taxon>
        <taxon>Pseudomonadati</taxon>
        <taxon>Pseudomonadota</taxon>
        <taxon>Alphaproteobacteria</taxon>
        <taxon>Rhodobacterales</taxon>
        <taxon>Paracoccaceae</taxon>
        <taxon>Pseudooceanicola</taxon>
    </lineage>
</organism>
<sequence length="500" mass="54144">MFKSTCAALALSFGLAAPVLAEIPNDADTLAIGAYRDNRTFDRAQLTGSHWMNYWQPVFDTLLKAKDDGSIEPNLAESYSYSEDGTELTLKLHAGVKFTDGTPLTADAVKANMEYLQNSAGQNKWMLAGVDKITVVSDTELVLHLAQPNPALLFGLATVGGVVALPSTLGTPEGAAHPVGSGPYIFDTKDTVTGRQYVYTRNPDYWNKDAYPFDRVSITPITELSARLNALRSGQIDAAVGEPRVVNEAKAAGLTVTSLPADFFGFFIADRDGKMVPALGNVKVRQAINMAMDKAQILKFVDGGMGKVTDQAVAAPNALYDPALEGTYKYDVDAAKALMKEAGYGDGFTVQMPDLASMSAYNPIVEQQLGAIGIKVDWVKVSPTSTIPELLSGKFPLFLFRLGGNSPWGDVVKYIAPTAPWNTAKTETPELDALLADAQKVLPGQDDAKYRAITDYLVKNAWFAPWYQIDSVYLTNKSVSVSLPVENITPYLYDYKKTGK</sequence>
<feature type="signal peptide" evidence="5">
    <location>
        <begin position="1"/>
        <end position="21"/>
    </location>
</feature>
<dbReference type="Gene3D" id="3.10.105.10">
    <property type="entry name" value="Dipeptide-binding Protein, Domain 3"/>
    <property type="match status" value="1"/>
</dbReference>
<feature type="chain" id="PRO_5026935532" evidence="5">
    <location>
        <begin position="22"/>
        <end position="500"/>
    </location>
</feature>
<evidence type="ECO:0000313" key="7">
    <source>
        <dbReference type="EMBL" id="MXN16854.1"/>
    </source>
</evidence>
<evidence type="ECO:0000259" key="6">
    <source>
        <dbReference type="Pfam" id="PF00496"/>
    </source>
</evidence>
<accession>A0A6L7FXN2</accession>
<proteinExistence type="inferred from homology"/>
<evidence type="ECO:0000256" key="3">
    <source>
        <dbReference type="ARBA" id="ARBA00022448"/>
    </source>
</evidence>
<name>A0A6L7FXN2_9RHOB</name>
<evidence type="ECO:0000256" key="2">
    <source>
        <dbReference type="ARBA" id="ARBA00005695"/>
    </source>
</evidence>
<reference evidence="7 8" key="1">
    <citation type="submission" date="2019-12" db="EMBL/GenBank/DDBJ databases">
        <authorList>
            <person name="Li M."/>
        </authorList>
    </citation>
    <scope>NUCLEOTIDE SEQUENCE [LARGE SCALE GENOMIC DNA]</scope>
    <source>
        <strain evidence="7 8">GBMRC 2024</strain>
    </source>
</reference>
<dbReference type="AlphaFoldDB" id="A0A6L7FXN2"/>
<evidence type="ECO:0000313" key="8">
    <source>
        <dbReference type="Proteomes" id="UP000477911"/>
    </source>
</evidence>
<dbReference type="SUPFAM" id="SSF53850">
    <property type="entry name" value="Periplasmic binding protein-like II"/>
    <property type="match status" value="1"/>
</dbReference>
<dbReference type="Pfam" id="PF00496">
    <property type="entry name" value="SBP_bac_5"/>
    <property type="match status" value="1"/>
</dbReference>
<dbReference type="GO" id="GO:0043190">
    <property type="term" value="C:ATP-binding cassette (ABC) transporter complex"/>
    <property type="evidence" value="ECO:0007669"/>
    <property type="project" value="InterPro"/>
</dbReference>
<keyword evidence="4 5" id="KW-0732">Signal</keyword>
<dbReference type="PIRSF" id="PIRSF002741">
    <property type="entry name" value="MppA"/>
    <property type="match status" value="1"/>
</dbReference>